<feature type="chain" id="PRO_5012991379" evidence="12">
    <location>
        <begin position="28"/>
        <end position="998"/>
    </location>
</feature>
<feature type="signal peptide" evidence="12">
    <location>
        <begin position="1"/>
        <end position="27"/>
    </location>
</feature>
<keyword evidence="16" id="KW-1185">Reference proteome</keyword>
<evidence type="ECO:0000256" key="7">
    <source>
        <dbReference type="ARBA" id="ARBA00023136"/>
    </source>
</evidence>
<dbReference type="GO" id="GO:0009279">
    <property type="term" value="C:cell outer membrane"/>
    <property type="evidence" value="ECO:0007669"/>
    <property type="project" value="UniProtKB-SubCell"/>
</dbReference>
<name>A0A2A2SDH7_9SPHN</name>
<evidence type="ECO:0000256" key="5">
    <source>
        <dbReference type="ARBA" id="ARBA00022729"/>
    </source>
</evidence>
<comment type="similarity">
    <text evidence="9 11">Belongs to the TonB-dependent receptor family.</text>
</comment>
<dbReference type="InterPro" id="IPR036942">
    <property type="entry name" value="Beta-barrel_TonB_sf"/>
</dbReference>
<keyword evidence="15" id="KW-0675">Receptor</keyword>
<keyword evidence="4 9" id="KW-0812">Transmembrane</keyword>
<comment type="subcellular location">
    <subcellularLocation>
        <location evidence="1 9">Cell outer membrane</location>
        <topology evidence="1 9">Multi-pass membrane protein</topology>
    </subcellularLocation>
</comment>
<feature type="domain" description="TonB-dependent receptor-like beta-barrel" evidence="13">
    <location>
        <begin position="416"/>
        <end position="956"/>
    </location>
</feature>
<keyword evidence="2 9" id="KW-0813">Transport</keyword>
<sequence length="998" mass="105523">MMTRIRARLLASALLAGGAAFATPALAQVAPQEAVNDGNADIVDQTDAAQTAAEDVVVTGSRIARPDLELSSPVTVVGAEEIALRAPASVEQVLRQLPGVAPGINPAVNNGANGVASFNFRNLGTNRNLVLLNSRRVVPSTIAGVVDLNVIPVALIERSDLLTGGAVTNYGADAIAGVINFITRRDFSGFEANALYGVTERGDGQSFRLDLTTGANFDDGRGNVVLGVSYTDTRPVLQGNRDIGTVSRASTFAGTTSPARGTPQGSNTAVPASVFFPIQNSRFDPASGTIVAGLSDYNFNPLNYFQTPLDRWSVYGSGHYEITSGVEAFTEALFTRSTVVQNLAPTGTFTEQFQVPLNNQFLTPAQRTQLCAAANVPNAAGVFPLGAACPAAIAAGTEITGIFARRFVESGPRVGTFRTNLFQVTAGFRGSITESLNWEVFGQYGEAERRSVNTNTALRSRVQQALRGCPTGSTAGCVPINIFGAEGTLSQASLAFVGVPTTQTTNTEFADAQAIISGDLGFSSPLADSPIGIAVGAEYRRNAASQLGDLPNQIPGEILGAGGAFLTIDGEIESTEFFGELNAPLITDRPFFHDLTLEAGVRYSDFSTTGGNTTYKVGGSWSPIEAVKFRGLYTRAVRSPNVSELFSPVNTVLNNLAVDPCQGTVAQVQARGANNVALCTEQLNRVGLPASALGSIPAPIAGQINVTSDGNENLDPERATTITAGVVLQPRSIIPGLSITADWYRIRVRGAITTPTVGDILNGCFSQASPADTRCQLIFRNPLTGGLSGSAATTQGVFLLTSNQGFLETEGVDFNLSYTRDFGAVRFSGFVNGNYTDKSRFQSNPNSFIRECTGFYSVSCDPPQPEFSLNARATLGFEGVDVSLLWRHISELEYEPRTGANATTQPAAGTVGSFGSSNPASVVESYRQIDEFNYFDLNIGFDLTDALRLNFLVENLLDKDPPEVGNTIGSTSFNSGNTYPSVYDALGRRFTASARLRF</sequence>
<keyword evidence="6 11" id="KW-0798">TonB box</keyword>
<protein>
    <submittedName>
        <fullName evidence="15">TonB-dependent receptor</fullName>
    </submittedName>
</protein>
<dbReference type="PANTHER" id="PTHR47234:SF2">
    <property type="entry name" value="TONB-DEPENDENT RECEPTOR"/>
    <property type="match status" value="1"/>
</dbReference>
<evidence type="ECO:0000313" key="16">
    <source>
        <dbReference type="Proteomes" id="UP000218151"/>
    </source>
</evidence>
<evidence type="ECO:0000259" key="13">
    <source>
        <dbReference type="Pfam" id="PF00593"/>
    </source>
</evidence>
<organism evidence="15 16">
    <name type="scientific">Sphingomonas lenta</name>
    <dbReference type="NCBI Taxonomy" id="1141887"/>
    <lineage>
        <taxon>Bacteria</taxon>
        <taxon>Pseudomonadati</taxon>
        <taxon>Pseudomonadota</taxon>
        <taxon>Alphaproteobacteria</taxon>
        <taxon>Sphingomonadales</taxon>
        <taxon>Sphingomonadaceae</taxon>
        <taxon>Sphingomonas</taxon>
    </lineage>
</organism>
<evidence type="ECO:0000256" key="4">
    <source>
        <dbReference type="ARBA" id="ARBA00022692"/>
    </source>
</evidence>
<keyword evidence="3 9" id="KW-1134">Transmembrane beta strand</keyword>
<evidence type="ECO:0000256" key="12">
    <source>
        <dbReference type="SAM" id="SignalP"/>
    </source>
</evidence>
<dbReference type="PROSITE" id="PS52016">
    <property type="entry name" value="TONB_DEPENDENT_REC_3"/>
    <property type="match status" value="1"/>
</dbReference>
<gene>
    <name evidence="15" type="ORF">CKY28_14680</name>
</gene>
<accession>A0A2A2SDH7</accession>
<evidence type="ECO:0000256" key="2">
    <source>
        <dbReference type="ARBA" id="ARBA00022448"/>
    </source>
</evidence>
<dbReference type="PANTHER" id="PTHR47234">
    <property type="match status" value="1"/>
</dbReference>
<dbReference type="Gene3D" id="2.40.170.20">
    <property type="entry name" value="TonB-dependent receptor, beta-barrel domain"/>
    <property type="match status" value="1"/>
</dbReference>
<dbReference type="RefSeq" id="WP_095999088.1">
    <property type="nucleotide sequence ID" value="NZ_NSLI01000004.1"/>
</dbReference>
<evidence type="ECO:0000256" key="8">
    <source>
        <dbReference type="ARBA" id="ARBA00023237"/>
    </source>
</evidence>
<proteinExistence type="inferred from homology"/>
<dbReference type="Proteomes" id="UP000218151">
    <property type="component" value="Unassembled WGS sequence"/>
</dbReference>
<dbReference type="InterPro" id="IPR037066">
    <property type="entry name" value="Plug_dom_sf"/>
</dbReference>
<evidence type="ECO:0000256" key="6">
    <source>
        <dbReference type="ARBA" id="ARBA00023077"/>
    </source>
</evidence>
<dbReference type="InterPro" id="IPR000531">
    <property type="entry name" value="Beta-barrel_TonB"/>
</dbReference>
<dbReference type="Pfam" id="PF07715">
    <property type="entry name" value="Plug"/>
    <property type="match status" value="1"/>
</dbReference>
<evidence type="ECO:0000256" key="11">
    <source>
        <dbReference type="RuleBase" id="RU003357"/>
    </source>
</evidence>
<dbReference type="OrthoDB" id="7051241at2"/>
<dbReference type="Pfam" id="PF00593">
    <property type="entry name" value="TonB_dep_Rec_b-barrel"/>
    <property type="match status" value="1"/>
</dbReference>
<reference evidence="16" key="1">
    <citation type="submission" date="2017-09" db="EMBL/GenBank/DDBJ databases">
        <authorList>
            <person name="Feng G."/>
            <person name="Zhu H."/>
        </authorList>
    </citation>
    <scope>NUCLEOTIDE SEQUENCE [LARGE SCALE GENOMIC DNA]</scope>
    <source>
        <strain evidence="16">1PNM-20</strain>
    </source>
</reference>
<evidence type="ECO:0000256" key="3">
    <source>
        <dbReference type="ARBA" id="ARBA00022452"/>
    </source>
</evidence>
<dbReference type="SUPFAM" id="SSF56935">
    <property type="entry name" value="Porins"/>
    <property type="match status" value="1"/>
</dbReference>
<dbReference type="PROSITE" id="PS01156">
    <property type="entry name" value="TONB_DEPENDENT_REC_2"/>
    <property type="match status" value="1"/>
</dbReference>
<keyword evidence="5 12" id="KW-0732">Signal</keyword>
<feature type="short sequence motif" description="TonB C-terminal box" evidence="10">
    <location>
        <begin position="981"/>
        <end position="998"/>
    </location>
</feature>
<dbReference type="EMBL" id="NSLI01000004">
    <property type="protein sequence ID" value="PAX07265.1"/>
    <property type="molecule type" value="Genomic_DNA"/>
</dbReference>
<keyword evidence="8 9" id="KW-0998">Cell outer membrane</keyword>
<keyword evidence="7 9" id="KW-0472">Membrane</keyword>
<evidence type="ECO:0000256" key="1">
    <source>
        <dbReference type="ARBA" id="ARBA00004571"/>
    </source>
</evidence>
<dbReference type="AlphaFoldDB" id="A0A2A2SDH7"/>
<evidence type="ECO:0000256" key="10">
    <source>
        <dbReference type="PROSITE-ProRule" id="PRU10144"/>
    </source>
</evidence>
<dbReference type="InterPro" id="IPR039426">
    <property type="entry name" value="TonB-dep_rcpt-like"/>
</dbReference>
<feature type="domain" description="TonB-dependent receptor plug" evidence="14">
    <location>
        <begin position="69"/>
        <end position="178"/>
    </location>
</feature>
<evidence type="ECO:0000256" key="9">
    <source>
        <dbReference type="PROSITE-ProRule" id="PRU01360"/>
    </source>
</evidence>
<dbReference type="InterPro" id="IPR012910">
    <property type="entry name" value="Plug_dom"/>
</dbReference>
<dbReference type="InterPro" id="IPR010917">
    <property type="entry name" value="TonB_rcpt_CS"/>
</dbReference>
<dbReference type="Gene3D" id="2.170.130.10">
    <property type="entry name" value="TonB-dependent receptor, plug domain"/>
    <property type="match status" value="1"/>
</dbReference>
<evidence type="ECO:0000313" key="15">
    <source>
        <dbReference type="EMBL" id="PAX07265.1"/>
    </source>
</evidence>
<evidence type="ECO:0000259" key="14">
    <source>
        <dbReference type="Pfam" id="PF07715"/>
    </source>
</evidence>
<comment type="caution">
    <text evidence="15">The sequence shown here is derived from an EMBL/GenBank/DDBJ whole genome shotgun (WGS) entry which is preliminary data.</text>
</comment>